<proteinExistence type="predicted"/>
<keyword evidence="1" id="KW-0175">Coiled coil</keyword>
<dbReference type="EMBL" id="JBHSXN010000002">
    <property type="protein sequence ID" value="MFC6953783.1"/>
    <property type="molecule type" value="Genomic_DNA"/>
</dbReference>
<sequence>MSDNNTETETGKSRSKVRELALRGSSYREKREFSIGGEDVELVLKPLIDDDFYALLFRLDVTEDDMEEAMEEMDEQAEENDGEVDMDSMDPEMIAVLQDAAVMGVDAEAIGETEDGWAELVHEHLVGGISIEIGSAVMELSHAMGDAEKFRR</sequence>
<feature type="region of interest" description="Disordered" evidence="2">
    <location>
        <begin position="1"/>
        <end position="24"/>
    </location>
</feature>
<feature type="coiled-coil region" evidence="1">
    <location>
        <begin position="59"/>
        <end position="86"/>
    </location>
</feature>
<dbReference type="RefSeq" id="WP_336350736.1">
    <property type="nucleotide sequence ID" value="NZ_JAZAQL010000002.1"/>
</dbReference>
<accession>A0ABD5VFZ9</accession>
<evidence type="ECO:0000256" key="2">
    <source>
        <dbReference type="SAM" id="MobiDB-lite"/>
    </source>
</evidence>
<dbReference type="Proteomes" id="UP001596395">
    <property type="component" value="Unassembled WGS sequence"/>
</dbReference>
<evidence type="ECO:0000313" key="4">
    <source>
        <dbReference type="Proteomes" id="UP001596395"/>
    </source>
</evidence>
<evidence type="ECO:0000256" key="1">
    <source>
        <dbReference type="SAM" id="Coils"/>
    </source>
</evidence>
<evidence type="ECO:0000313" key="3">
    <source>
        <dbReference type="EMBL" id="MFC6953783.1"/>
    </source>
</evidence>
<comment type="caution">
    <text evidence="3">The sequence shown here is derived from an EMBL/GenBank/DDBJ whole genome shotgun (WGS) entry which is preliminary data.</text>
</comment>
<protein>
    <submittedName>
        <fullName evidence="3">Uncharacterized protein</fullName>
    </submittedName>
</protein>
<feature type="compositionally biased region" description="Basic and acidic residues" evidence="2">
    <location>
        <begin position="9"/>
        <end position="24"/>
    </location>
</feature>
<gene>
    <name evidence="3" type="ORF">ACFQGB_13000</name>
</gene>
<name>A0ABD5VFZ9_9EURY</name>
<reference evidence="3 4" key="1">
    <citation type="journal article" date="2019" name="Int. J. Syst. Evol. Microbiol.">
        <title>The Global Catalogue of Microorganisms (GCM) 10K type strain sequencing project: providing services to taxonomists for standard genome sequencing and annotation.</title>
        <authorList>
            <consortium name="The Broad Institute Genomics Platform"/>
            <consortium name="The Broad Institute Genome Sequencing Center for Infectious Disease"/>
            <person name="Wu L."/>
            <person name="Ma J."/>
        </authorList>
    </citation>
    <scope>NUCLEOTIDE SEQUENCE [LARGE SCALE GENOMIC DNA]</scope>
    <source>
        <strain evidence="3 4">GX26</strain>
    </source>
</reference>
<dbReference type="AlphaFoldDB" id="A0ABD5VFZ9"/>
<organism evidence="3 4">
    <name type="scientific">Halorubellus litoreus</name>
    <dbReference type="NCBI Taxonomy" id="755308"/>
    <lineage>
        <taxon>Archaea</taxon>
        <taxon>Methanobacteriati</taxon>
        <taxon>Methanobacteriota</taxon>
        <taxon>Stenosarchaea group</taxon>
        <taxon>Halobacteria</taxon>
        <taxon>Halobacteriales</taxon>
        <taxon>Halorubellaceae</taxon>
        <taxon>Halorubellus</taxon>
    </lineage>
</organism>
<keyword evidence="4" id="KW-1185">Reference proteome</keyword>